<dbReference type="SUPFAM" id="SSF49354">
    <property type="entry name" value="PapD-like"/>
    <property type="match status" value="1"/>
</dbReference>
<dbReference type="InterPro" id="IPR036316">
    <property type="entry name" value="Pili_assmbl_chap_C_dom_sf"/>
</dbReference>
<evidence type="ECO:0000256" key="6">
    <source>
        <dbReference type="ARBA" id="ARBA00023186"/>
    </source>
</evidence>
<evidence type="ECO:0000256" key="7">
    <source>
        <dbReference type="ARBA" id="ARBA00023319"/>
    </source>
</evidence>
<dbReference type="PRINTS" id="PR00969">
    <property type="entry name" value="CHAPERONPILI"/>
</dbReference>
<dbReference type="FunFam" id="2.60.40.10:FF:000458">
    <property type="entry name" value="Molecular chaperone FimC"/>
    <property type="match status" value="1"/>
</dbReference>
<dbReference type="EMBL" id="JAHWLI010000100">
    <property type="protein sequence ID" value="MBW3118730.1"/>
    <property type="molecule type" value="Genomic_DNA"/>
</dbReference>
<comment type="caution">
    <text evidence="11">The sequence shown here is derived from an EMBL/GenBank/DDBJ whole genome shotgun (WGS) entry which is preliminary data.</text>
</comment>
<dbReference type="InterPro" id="IPR018046">
    <property type="entry name" value="Pili_assmbl_chaperone_CS"/>
</dbReference>
<feature type="domain" description="Pili assembly chaperone N-terminal" evidence="9">
    <location>
        <begin position="28"/>
        <end position="145"/>
    </location>
</feature>
<dbReference type="GO" id="GO:0071555">
    <property type="term" value="P:cell wall organization"/>
    <property type="evidence" value="ECO:0007669"/>
    <property type="project" value="InterPro"/>
</dbReference>
<protein>
    <submittedName>
        <fullName evidence="11">Fimbria/pilus periplasmic chaperone</fullName>
    </submittedName>
</protein>
<gene>
    <name evidence="11" type="ORF">KYI77_20010</name>
</gene>
<feature type="domain" description="Pili assembly chaperone C-terminal" evidence="10">
    <location>
        <begin position="169"/>
        <end position="229"/>
    </location>
</feature>
<dbReference type="Gene3D" id="2.60.40.10">
    <property type="entry name" value="Immunoglobulins"/>
    <property type="match status" value="2"/>
</dbReference>
<dbReference type="InterPro" id="IPR001829">
    <property type="entry name" value="Pili_assmbl_chaperone_bac"/>
</dbReference>
<dbReference type="GO" id="GO:0030288">
    <property type="term" value="C:outer membrane-bounded periplasmic space"/>
    <property type="evidence" value="ECO:0007669"/>
    <property type="project" value="InterPro"/>
</dbReference>
<comment type="subcellular location">
    <subcellularLocation>
        <location evidence="1 8">Periplasm</location>
    </subcellularLocation>
</comment>
<evidence type="ECO:0000256" key="5">
    <source>
        <dbReference type="ARBA" id="ARBA00022764"/>
    </source>
</evidence>
<keyword evidence="5" id="KW-0574">Periplasm</keyword>
<evidence type="ECO:0000256" key="2">
    <source>
        <dbReference type="ARBA" id="ARBA00007399"/>
    </source>
</evidence>
<keyword evidence="4" id="KW-0732">Signal</keyword>
<comment type="similarity">
    <text evidence="2 8">Belongs to the periplasmic pilus chaperone family.</text>
</comment>
<dbReference type="InterPro" id="IPR050643">
    <property type="entry name" value="Periplasmic_pilus_chap"/>
</dbReference>
<dbReference type="PROSITE" id="PS00635">
    <property type="entry name" value="PILI_CHAPERONE"/>
    <property type="match status" value="1"/>
</dbReference>
<dbReference type="Pfam" id="PF00345">
    <property type="entry name" value="PapD_N"/>
    <property type="match status" value="1"/>
</dbReference>
<dbReference type="Proteomes" id="UP001155882">
    <property type="component" value="Unassembled WGS sequence"/>
</dbReference>
<sequence>MMQLKISSCVISSLIGFTMLINTANGAVSLDRTRVIFDGSQKSISLNISNNNKQLPYLAQGWIENTAGEKIQSPLVVLPPVQRLEPGKASQVKIEALPAISTLPQDRESLFYFNLREIPPKSDKPNTLQIALQTRIKLFYRPKAIIPEKNVTPWQEKLTLEKQGDLYILKNPTPYYVTVINAAANTKSTSGKEFTPVMVSPFSQDNLGVSASLLGSSPVLTYINDFGGRPTLTFRCQSTTCDVVASNKSE</sequence>
<evidence type="ECO:0000256" key="8">
    <source>
        <dbReference type="RuleBase" id="RU003918"/>
    </source>
</evidence>
<reference evidence="11" key="1">
    <citation type="submission" date="2021-07" db="EMBL/GenBank/DDBJ databases">
        <authorList>
            <person name="Stanton E."/>
        </authorList>
    </citation>
    <scope>NUCLEOTIDE SEQUENCE</scope>
    <source>
        <strain evidence="11">2021EL-01139</strain>
    </source>
</reference>
<evidence type="ECO:0000259" key="10">
    <source>
        <dbReference type="Pfam" id="PF02753"/>
    </source>
</evidence>
<evidence type="ECO:0000313" key="11">
    <source>
        <dbReference type="EMBL" id="MBW3118730.1"/>
    </source>
</evidence>
<dbReference type="InterPro" id="IPR016147">
    <property type="entry name" value="Pili_assmbl_chaperone_N"/>
</dbReference>
<dbReference type="PANTHER" id="PTHR30251">
    <property type="entry name" value="PILUS ASSEMBLY CHAPERONE"/>
    <property type="match status" value="1"/>
</dbReference>
<evidence type="ECO:0000256" key="4">
    <source>
        <dbReference type="ARBA" id="ARBA00022729"/>
    </source>
</evidence>
<dbReference type="AlphaFoldDB" id="A0AAE2ZI94"/>
<dbReference type="InterPro" id="IPR008962">
    <property type="entry name" value="PapD-like_sf"/>
</dbReference>
<accession>A0AAE2ZI94</accession>
<dbReference type="InterPro" id="IPR013783">
    <property type="entry name" value="Ig-like_fold"/>
</dbReference>
<keyword evidence="7" id="KW-0393">Immunoglobulin domain</keyword>
<evidence type="ECO:0000256" key="1">
    <source>
        <dbReference type="ARBA" id="ARBA00004418"/>
    </source>
</evidence>
<dbReference type="PANTHER" id="PTHR30251:SF5">
    <property type="entry name" value="FIMBRIAL CHAPARONE PROTEIN"/>
    <property type="match status" value="1"/>
</dbReference>
<evidence type="ECO:0000256" key="3">
    <source>
        <dbReference type="ARBA" id="ARBA00022558"/>
    </source>
</evidence>
<name>A0AAE2ZI94_PRORE</name>
<keyword evidence="6 8" id="KW-0143">Chaperone</keyword>
<evidence type="ECO:0000313" key="12">
    <source>
        <dbReference type="Proteomes" id="UP001155882"/>
    </source>
</evidence>
<organism evidence="11 12">
    <name type="scientific">Providencia rettgeri</name>
    <dbReference type="NCBI Taxonomy" id="587"/>
    <lineage>
        <taxon>Bacteria</taxon>
        <taxon>Pseudomonadati</taxon>
        <taxon>Pseudomonadota</taxon>
        <taxon>Gammaproteobacteria</taxon>
        <taxon>Enterobacterales</taxon>
        <taxon>Morganellaceae</taxon>
        <taxon>Providencia</taxon>
    </lineage>
</organism>
<keyword evidence="3" id="KW-1029">Fimbrium biogenesis</keyword>
<dbReference type="InterPro" id="IPR016148">
    <property type="entry name" value="Pili_assmbl_chaperone_C"/>
</dbReference>
<dbReference type="SUPFAM" id="SSF49584">
    <property type="entry name" value="Periplasmic chaperone C-domain"/>
    <property type="match status" value="1"/>
</dbReference>
<evidence type="ECO:0000259" key="9">
    <source>
        <dbReference type="Pfam" id="PF00345"/>
    </source>
</evidence>
<dbReference type="Pfam" id="PF02753">
    <property type="entry name" value="PapD_C"/>
    <property type="match status" value="1"/>
</dbReference>
<proteinExistence type="inferred from homology"/>